<reference evidence="7" key="1">
    <citation type="journal article" date="2019" name="Int. J. Syst. Evol. Microbiol.">
        <title>The Global Catalogue of Microorganisms (GCM) 10K type strain sequencing project: providing services to taxonomists for standard genome sequencing and annotation.</title>
        <authorList>
            <consortium name="The Broad Institute Genomics Platform"/>
            <consortium name="The Broad Institute Genome Sequencing Center for Infectious Disease"/>
            <person name="Wu L."/>
            <person name="Ma J."/>
        </authorList>
    </citation>
    <scope>NUCLEOTIDE SEQUENCE [LARGE SCALE GENOMIC DNA]</scope>
    <source>
        <strain evidence="7">CGMCC 1.10992</strain>
    </source>
</reference>
<dbReference type="Gene3D" id="3.40.190.290">
    <property type="match status" value="1"/>
</dbReference>
<evidence type="ECO:0000313" key="7">
    <source>
        <dbReference type="Proteomes" id="UP001597380"/>
    </source>
</evidence>
<keyword evidence="2" id="KW-0805">Transcription regulation</keyword>
<dbReference type="InterPro" id="IPR000847">
    <property type="entry name" value="LysR_HTH_N"/>
</dbReference>
<dbReference type="Pfam" id="PF03466">
    <property type="entry name" value="LysR_substrate"/>
    <property type="match status" value="1"/>
</dbReference>
<accession>A0ABW4XNN3</accession>
<dbReference type="InterPro" id="IPR036390">
    <property type="entry name" value="WH_DNA-bd_sf"/>
</dbReference>
<evidence type="ECO:0000256" key="1">
    <source>
        <dbReference type="ARBA" id="ARBA00009437"/>
    </source>
</evidence>
<keyword evidence="7" id="KW-1185">Reference proteome</keyword>
<dbReference type="InterPro" id="IPR005119">
    <property type="entry name" value="LysR_subst-bd"/>
</dbReference>
<organism evidence="6 7">
    <name type="scientific">Corallincola platygyrae</name>
    <dbReference type="NCBI Taxonomy" id="1193278"/>
    <lineage>
        <taxon>Bacteria</taxon>
        <taxon>Pseudomonadati</taxon>
        <taxon>Pseudomonadota</taxon>
        <taxon>Gammaproteobacteria</taxon>
        <taxon>Alteromonadales</taxon>
        <taxon>Psychromonadaceae</taxon>
        <taxon>Corallincola</taxon>
    </lineage>
</organism>
<dbReference type="SUPFAM" id="SSF53850">
    <property type="entry name" value="Periplasmic binding protein-like II"/>
    <property type="match status" value="1"/>
</dbReference>
<dbReference type="InterPro" id="IPR058163">
    <property type="entry name" value="LysR-type_TF_proteobact-type"/>
</dbReference>
<keyword evidence="4" id="KW-0804">Transcription</keyword>
<dbReference type="PANTHER" id="PTHR30537:SF5">
    <property type="entry name" value="HTH-TYPE TRANSCRIPTIONAL ACTIVATOR TTDR-RELATED"/>
    <property type="match status" value="1"/>
</dbReference>
<keyword evidence="3" id="KW-0238">DNA-binding</keyword>
<proteinExistence type="inferred from homology"/>
<evidence type="ECO:0000313" key="6">
    <source>
        <dbReference type="EMBL" id="MFD2097161.1"/>
    </source>
</evidence>
<name>A0ABW4XNN3_9GAMM</name>
<evidence type="ECO:0000259" key="5">
    <source>
        <dbReference type="PROSITE" id="PS50931"/>
    </source>
</evidence>
<comment type="similarity">
    <text evidence="1">Belongs to the LysR transcriptional regulatory family.</text>
</comment>
<evidence type="ECO:0000256" key="4">
    <source>
        <dbReference type="ARBA" id="ARBA00023163"/>
    </source>
</evidence>
<dbReference type="InterPro" id="IPR036388">
    <property type="entry name" value="WH-like_DNA-bd_sf"/>
</dbReference>
<dbReference type="Gene3D" id="1.10.10.10">
    <property type="entry name" value="Winged helix-like DNA-binding domain superfamily/Winged helix DNA-binding domain"/>
    <property type="match status" value="1"/>
</dbReference>
<dbReference type="PRINTS" id="PR00039">
    <property type="entry name" value="HTHLYSR"/>
</dbReference>
<evidence type="ECO:0000256" key="3">
    <source>
        <dbReference type="ARBA" id="ARBA00023125"/>
    </source>
</evidence>
<dbReference type="Proteomes" id="UP001597380">
    <property type="component" value="Unassembled WGS sequence"/>
</dbReference>
<protein>
    <submittedName>
        <fullName evidence="6">LysR family transcriptional regulator</fullName>
    </submittedName>
</protein>
<dbReference type="EMBL" id="JBHUHT010000016">
    <property type="protein sequence ID" value="MFD2097161.1"/>
    <property type="molecule type" value="Genomic_DNA"/>
</dbReference>
<dbReference type="Pfam" id="PF00126">
    <property type="entry name" value="HTH_1"/>
    <property type="match status" value="1"/>
</dbReference>
<dbReference type="SUPFAM" id="SSF46785">
    <property type="entry name" value="Winged helix' DNA-binding domain"/>
    <property type="match status" value="1"/>
</dbReference>
<feature type="domain" description="HTH lysR-type" evidence="5">
    <location>
        <begin position="1"/>
        <end position="61"/>
    </location>
</feature>
<dbReference type="PROSITE" id="PS50931">
    <property type="entry name" value="HTH_LYSR"/>
    <property type="match status" value="1"/>
</dbReference>
<comment type="caution">
    <text evidence="6">The sequence shown here is derived from an EMBL/GenBank/DDBJ whole genome shotgun (WGS) entry which is preliminary data.</text>
</comment>
<sequence length="287" mass="31880">MRSLLPHLPCFSSVSKHLSFTKASQELAISQSAVSYQIQQLENKLGFSVLKRQKGGQVELTERGRLLLQEYRSMENSLSKVVESLSPHSERTNIRLTVPVDLGTKILVTKLKSLESAGLIVDLHLSDTTVRLKESNFDMAIRSDQNEDGVCHESLLHSPNVLVCGVDYRAKNGVPSNKVALDEAHLLLRNRKASRSWSSLLQGTPHTLSSLKHVRELNNSFALLEAAKNNMGIAILPRYMVEESIAQNQLCEVELGDAAIADTEFFVAYETSSVTRRWASLIRDAIA</sequence>
<evidence type="ECO:0000256" key="2">
    <source>
        <dbReference type="ARBA" id="ARBA00023015"/>
    </source>
</evidence>
<dbReference type="RefSeq" id="WP_345339913.1">
    <property type="nucleotide sequence ID" value="NZ_BAABLI010000012.1"/>
</dbReference>
<gene>
    <name evidence="6" type="ORF">ACFSJ3_14290</name>
</gene>
<dbReference type="PANTHER" id="PTHR30537">
    <property type="entry name" value="HTH-TYPE TRANSCRIPTIONAL REGULATOR"/>
    <property type="match status" value="1"/>
</dbReference>